<name>A0ABU7CZL4_9TELE</name>
<proteinExistence type="predicted"/>
<feature type="region of interest" description="Disordered" evidence="1">
    <location>
        <begin position="100"/>
        <end position="126"/>
    </location>
</feature>
<gene>
    <name evidence="2" type="ORF">CHARACLAT_011247</name>
</gene>
<evidence type="ECO:0000313" key="2">
    <source>
        <dbReference type="EMBL" id="MED6267344.1"/>
    </source>
</evidence>
<sequence length="126" mass="14033">MFTQHWLQRFRSSCTGLTEGKWIGSTALHSRTAGLCAEQGSPLSGQEHGSEKTAASVSLRQVEPFSWLGLCELQDKQHEDGLKLRYWSILENDTKACTPTDFSSMREHTKVQQIPPGESQRAAANL</sequence>
<accession>A0ABU7CZL4</accession>
<dbReference type="Proteomes" id="UP001352852">
    <property type="component" value="Unassembled WGS sequence"/>
</dbReference>
<organism evidence="2 3">
    <name type="scientific">Characodon lateralis</name>
    <dbReference type="NCBI Taxonomy" id="208331"/>
    <lineage>
        <taxon>Eukaryota</taxon>
        <taxon>Metazoa</taxon>
        <taxon>Chordata</taxon>
        <taxon>Craniata</taxon>
        <taxon>Vertebrata</taxon>
        <taxon>Euteleostomi</taxon>
        <taxon>Actinopterygii</taxon>
        <taxon>Neopterygii</taxon>
        <taxon>Teleostei</taxon>
        <taxon>Neoteleostei</taxon>
        <taxon>Acanthomorphata</taxon>
        <taxon>Ovalentaria</taxon>
        <taxon>Atherinomorphae</taxon>
        <taxon>Cyprinodontiformes</taxon>
        <taxon>Goodeidae</taxon>
        <taxon>Characodon</taxon>
    </lineage>
</organism>
<evidence type="ECO:0000256" key="1">
    <source>
        <dbReference type="SAM" id="MobiDB-lite"/>
    </source>
</evidence>
<protein>
    <submittedName>
        <fullName evidence="2">Uncharacterized protein</fullName>
    </submittedName>
</protein>
<dbReference type="EMBL" id="JAHUTJ010008940">
    <property type="protein sequence ID" value="MED6267344.1"/>
    <property type="molecule type" value="Genomic_DNA"/>
</dbReference>
<keyword evidence="3" id="KW-1185">Reference proteome</keyword>
<evidence type="ECO:0000313" key="3">
    <source>
        <dbReference type="Proteomes" id="UP001352852"/>
    </source>
</evidence>
<comment type="caution">
    <text evidence="2">The sequence shown here is derived from an EMBL/GenBank/DDBJ whole genome shotgun (WGS) entry which is preliminary data.</text>
</comment>
<reference evidence="2 3" key="1">
    <citation type="submission" date="2021-06" db="EMBL/GenBank/DDBJ databases">
        <authorList>
            <person name="Palmer J.M."/>
        </authorList>
    </citation>
    <scope>NUCLEOTIDE SEQUENCE [LARGE SCALE GENOMIC DNA]</scope>
    <source>
        <strain evidence="2 3">CL_MEX2019</strain>
        <tissue evidence="2">Muscle</tissue>
    </source>
</reference>